<keyword evidence="1" id="KW-1133">Transmembrane helix</keyword>
<evidence type="ECO:0000256" key="1">
    <source>
        <dbReference type="SAM" id="Phobius"/>
    </source>
</evidence>
<organism evidence="3 4">
    <name type="scientific">Desulfatibacillum aliphaticivorans</name>
    <dbReference type="NCBI Taxonomy" id="218208"/>
    <lineage>
        <taxon>Bacteria</taxon>
        <taxon>Pseudomonadati</taxon>
        <taxon>Thermodesulfobacteriota</taxon>
        <taxon>Desulfobacteria</taxon>
        <taxon>Desulfobacterales</taxon>
        <taxon>Desulfatibacillaceae</taxon>
        <taxon>Desulfatibacillum</taxon>
    </lineage>
</organism>
<sequence>MKTIVKTALIFFLALAATGFCQPAPNDFAYGIALETPGESAIYRFETPDEVYHWIVDPALGDVRIFNGGEQVVPHTLLKSPSEVKSLKPVYTESALPLFPVLAKADAGESSVNIRIETDGKGALVNINGGAQPGEDSYVSYYILDVSAFMTDDGDQQKRLDRLTLEWSRTENGFVSKVDVYASSDLSNWRRIAHDAALADMTFGEHKLVRNEIPLPEPMDKYLKLTWPKGKDGAVLDKVTARFRKDRKKVTKTEPKARTMDLQAVRGEEPQEYLFQCPGRFPVQSVEVALPQKNTLVKASLFCRDAEDAPWAKMFSGLIYDLNVDGTRIASETITFEPRGALYWKLAVNQGEGGMGPGLPAFKIGYLPNTICFVAQGEPPFTLAFGSFKYKKGDALVDPLLSGLSMDNMPNLIKPANAGRQFELGGQAALTPPNPPLPWKRIILWAVLCLGAAIVAFMAWKLSRQMHDKQ</sequence>
<dbReference type="eggNOG" id="ENOG5031WM6">
    <property type="taxonomic scope" value="Bacteria"/>
</dbReference>
<proteinExistence type="predicted"/>
<evidence type="ECO:0000313" key="3">
    <source>
        <dbReference type="EMBL" id="ACL06520.1"/>
    </source>
</evidence>
<dbReference type="RefSeq" id="WP_015949558.1">
    <property type="nucleotide sequence ID" value="NC_011768.1"/>
</dbReference>
<name>B8FD89_DESAL</name>
<dbReference type="KEGG" id="dal:Dalk_4843"/>
<protein>
    <recommendedName>
        <fullName evidence="5">DUF3999 domain-containing protein</fullName>
    </recommendedName>
</protein>
<dbReference type="Pfam" id="PF13163">
    <property type="entry name" value="DUF3999"/>
    <property type="match status" value="1"/>
</dbReference>
<dbReference type="Proteomes" id="UP000000739">
    <property type="component" value="Chromosome"/>
</dbReference>
<keyword evidence="4" id="KW-1185">Reference proteome</keyword>
<dbReference type="EMBL" id="CP001322">
    <property type="protein sequence ID" value="ACL06520.1"/>
    <property type="molecule type" value="Genomic_DNA"/>
</dbReference>
<feature type="signal peptide" evidence="2">
    <location>
        <begin position="1"/>
        <end position="23"/>
    </location>
</feature>
<evidence type="ECO:0000313" key="4">
    <source>
        <dbReference type="Proteomes" id="UP000000739"/>
    </source>
</evidence>
<evidence type="ECO:0000256" key="2">
    <source>
        <dbReference type="SAM" id="SignalP"/>
    </source>
</evidence>
<keyword evidence="1" id="KW-0812">Transmembrane</keyword>
<dbReference type="HOGENOM" id="CLU_033800_1_0_7"/>
<evidence type="ECO:0008006" key="5">
    <source>
        <dbReference type="Google" id="ProtNLM"/>
    </source>
</evidence>
<feature type="transmembrane region" description="Helical" evidence="1">
    <location>
        <begin position="442"/>
        <end position="460"/>
    </location>
</feature>
<dbReference type="InterPro" id="IPR025060">
    <property type="entry name" value="DUF3999"/>
</dbReference>
<keyword evidence="1" id="KW-0472">Membrane</keyword>
<reference evidence="3 4" key="1">
    <citation type="journal article" date="2012" name="Environ. Microbiol.">
        <title>The genome sequence of Desulfatibacillum alkenivorans AK-01: a blueprint for anaerobic alkane oxidation.</title>
        <authorList>
            <person name="Callaghan A.V."/>
            <person name="Morris B.E."/>
            <person name="Pereira I.A."/>
            <person name="McInerney M.J."/>
            <person name="Austin R.N."/>
            <person name="Groves J.T."/>
            <person name="Kukor J.J."/>
            <person name="Suflita J.M."/>
            <person name="Young L.Y."/>
            <person name="Zylstra G.J."/>
            <person name="Wawrik B."/>
        </authorList>
    </citation>
    <scope>NUCLEOTIDE SEQUENCE [LARGE SCALE GENOMIC DNA]</scope>
    <source>
        <strain evidence="3 4">AK-01</strain>
    </source>
</reference>
<accession>B8FD89</accession>
<dbReference type="AlphaFoldDB" id="B8FD89"/>
<keyword evidence="2" id="KW-0732">Signal</keyword>
<feature type="chain" id="PRO_5002869182" description="DUF3999 domain-containing protein" evidence="2">
    <location>
        <begin position="24"/>
        <end position="470"/>
    </location>
</feature>
<gene>
    <name evidence="3" type="ordered locus">Dalk_4843</name>
</gene>